<dbReference type="InterPro" id="IPR026906">
    <property type="entry name" value="LRR_5"/>
</dbReference>
<keyword evidence="2" id="KW-1185">Reference proteome</keyword>
<gene>
    <name evidence="1" type="ORF">TVAG_325330</name>
</gene>
<reference evidence="1" key="1">
    <citation type="submission" date="2006-10" db="EMBL/GenBank/DDBJ databases">
        <authorList>
            <person name="Amadeo P."/>
            <person name="Zhao Q."/>
            <person name="Wortman J."/>
            <person name="Fraser-Liggett C."/>
            <person name="Carlton J."/>
        </authorList>
    </citation>
    <scope>NUCLEOTIDE SEQUENCE</scope>
    <source>
        <strain evidence="1">G3</strain>
    </source>
</reference>
<protein>
    <submittedName>
        <fullName evidence="1">Cell surface protein, putative</fullName>
    </submittedName>
</protein>
<evidence type="ECO:0000313" key="2">
    <source>
        <dbReference type="Proteomes" id="UP000001542"/>
    </source>
</evidence>
<evidence type="ECO:0000313" key="1">
    <source>
        <dbReference type="EMBL" id="EAX82785.1"/>
    </source>
</evidence>
<dbReference type="EMBL" id="DS116402">
    <property type="protein sequence ID" value="EAX82785.1"/>
    <property type="molecule type" value="Genomic_DNA"/>
</dbReference>
<dbReference type="InterPro" id="IPR032675">
    <property type="entry name" value="LRR_dom_sf"/>
</dbReference>
<dbReference type="Pfam" id="PF13306">
    <property type="entry name" value="LRR_5"/>
    <property type="match status" value="2"/>
</dbReference>
<name>A2GJ82_TRIV3</name>
<proteinExistence type="predicted"/>
<dbReference type="VEuPathDB" id="TrichDB:TVAGG3_0639520"/>
<dbReference type="AlphaFoldDB" id="A2GJ82"/>
<dbReference type="InParanoid" id="A2GJ82"/>
<dbReference type="Gene3D" id="3.80.10.10">
    <property type="entry name" value="Ribonuclease Inhibitor"/>
    <property type="match status" value="1"/>
</dbReference>
<sequence>MDGVEVLEDDPFIHTPIKELFLPKSIKKIHQYNPFTVMSELENIFVDENNPYFTSLNGVLYTKDYSELIHFPRAKNLTIYYPHPGTRILREQSFEHHPKITTIVFKNLITSVKENAFYNNSNMRNLIFPLGVSLSTSVFDSLVNFK</sequence>
<accession>A2GJ82</accession>
<dbReference type="VEuPathDB" id="TrichDB:TVAG_325330"/>
<dbReference type="RefSeq" id="XP_001295715.1">
    <property type="nucleotide sequence ID" value="XM_001295714.1"/>
</dbReference>
<dbReference type="SMR" id="A2GJ82"/>
<reference evidence="1" key="2">
    <citation type="journal article" date="2007" name="Science">
        <title>Draft genome sequence of the sexually transmitted pathogen Trichomonas vaginalis.</title>
        <authorList>
            <person name="Carlton J.M."/>
            <person name="Hirt R.P."/>
            <person name="Silva J.C."/>
            <person name="Delcher A.L."/>
            <person name="Schatz M."/>
            <person name="Zhao Q."/>
            <person name="Wortman J.R."/>
            <person name="Bidwell S.L."/>
            <person name="Alsmark U.C.M."/>
            <person name="Besteiro S."/>
            <person name="Sicheritz-Ponten T."/>
            <person name="Noel C.J."/>
            <person name="Dacks J.B."/>
            <person name="Foster P.G."/>
            <person name="Simillion C."/>
            <person name="Van de Peer Y."/>
            <person name="Miranda-Saavedra D."/>
            <person name="Barton G.J."/>
            <person name="Westrop G.D."/>
            <person name="Mueller S."/>
            <person name="Dessi D."/>
            <person name="Fiori P.L."/>
            <person name="Ren Q."/>
            <person name="Paulsen I."/>
            <person name="Zhang H."/>
            <person name="Bastida-Corcuera F.D."/>
            <person name="Simoes-Barbosa A."/>
            <person name="Brown M.T."/>
            <person name="Hayes R.D."/>
            <person name="Mukherjee M."/>
            <person name="Okumura C.Y."/>
            <person name="Schneider R."/>
            <person name="Smith A.J."/>
            <person name="Vanacova S."/>
            <person name="Villalvazo M."/>
            <person name="Haas B.J."/>
            <person name="Pertea M."/>
            <person name="Feldblyum T.V."/>
            <person name="Utterback T.R."/>
            <person name="Shu C.L."/>
            <person name="Osoegawa K."/>
            <person name="de Jong P.J."/>
            <person name="Hrdy I."/>
            <person name="Horvathova L."/>
            <person name="Zubacova Z."/>
            <person name="Dolezal P."/>
            <person name="Malik S.B."/>
            <person name="Logsdon J.M. Jr."/>
            <person name="Henze K."/>
            <person name="Gupta A."/>
            <person name="Wang C.C."/>
            <person name="Dunne R.L."/>
            <person name="Upcroft J.A."/>
            <person name="Upcroft P."/>
            <person name="White O."/>
            <person name="Salzberg S.L."/>
            <person name="Tang P."/>
            <person name="Chiu C.-H."/>
            <person name="Lee Y.-S."/>
            <person name="Embley T.M."/>
            <person name="Coombs G.H."/>
            <person name="Mottram J.C."/>
            <person name="Tachezy J."/>
            <person name="Fraser-Liggett C.M."/>
            <person name="Johnson P.J."/>
        </authorList>
    </citation>
    <scope>NUCLEOTIDE SEQUENCE [LARGE SCALE GENOMIC DNA]</scope>
    <source>
        <strain evidence="1">G3</strain>
    </source>
</reference>
<dbReference type="Proteomes" id="UP000001542">
    <property type="component" value="Unassembled WGS sequence"/>
</dbReference>
<dbReference type="KEGG" id="tva:4740416"/>
<organism evidence="1 2">
    <name type="scientific">Trichomonas vaginalis (strain ATCC PRA-98 / G3)</name>
    <dbReference type="NCBI Taxonomy" id="412133"/>
    <lineage>
        <taxon>Eukaryota</taxon>
        <taxon>Metamonada</taxon>
        <taxon>Parabasalia</taxon>
        <taxon>Trichomonadida</taxon>
        <taxon>Trichomonadidae</taxon>
        <taxon>Trichomonas</taxon>
    </lineage>
</organism>